<sequence>MNIKVTWFAFPAMLVTAACSPVNASVSCPGTYWTQDGKYITAVSSKVEGTFASTASSPAACCNACQNEPGCAYSQWDSTGCNLALAAGGTCSSSAVVGQFFTGSETSLGVLTLSNGPCGHFTYGGNTPSKRDEGINVHCAAGISEHDGKLINLVESDTEGSFPSSAATSYDCCMTCMSEPGCAYSQFDKNGCSLTLTGGTCSTGTVVGKYYTSPTRVDAMTIHNGNCGELVYGGDDPN</sequence>
<gene>
    <name evidence="2" type="ORF">ABVK25_005538</name>
</gene>
<accession>A0ABR4B805</accession>
<organism evidence="2 3">
    <name type="scientific">Lepraria finkii</name>
    <dbReference type="NCBI Taxonomy" id="1340010"/>
    <lineage>
        <taxon>Eukaryota</taxon>
        <taxon>Fungi</taxon>
        <taxon>Dikarya</taxon>
        <taxon>Ascomycota</taxon>
        <taxon>Pezizomycotina</taxon>
        <taxon>Lecanoromycetes</taxon>
        <taxon>OSLEUM clade</taxon>
        <taxon>Lecanoromycetidae</taxon>
        <taxon>Lecanorales</taxon>
        <taxon>Lecanorineae</taxon>
        <taxon>Stereocaulaceae</taxon>
        <taxon>Lepraria</taxon>
    </lineage>
</organism>
<reference evidence="2 3" key="1">
    <citation type="submission" date="2024-09" db="EMBL/GenBank/DDBJ databases">
        <title>Rethinking Asexuality: The Enigmatic Case of Functional Sexual Genes in Lepraria (Stereocaulaceae).</title>
        <authorList>
            <person name="Doellman M."/>
            <person name="Sun Y."/>
            <person name="Barcenas-Pena A."/>
            <person name="Lumbsch H.T."/>
            <person name="Grewe F."/>
        </authorList>
    </citation>
    <scope>NUCLEOTIDE SEQUENCE [LARGE SCALE GENOMIC DNA]</scope>
    <source>
        <strain evidence="2 3">Grewe 0041</strain>
    </source>
</reference>
<protein>
    <submittedName>
        <fullName evidence="2">Uncharacterized protein</fullName>
    </submittedName>
</protein>
<name>A0ABR4B805_9LECA</name>
<comment type="caution">
    <text evidence="2">The sequence shown here is derived from an EMBL/GenBank/DDBJ whole genome shotgun (WGS) entry which is preliminary data.</text>
</comment>
<feature type="chain" id="PRO_5047443979" evidence="1">
    <location>
        <begin position="25"/>
        <end position="238"/>
    </location>
</feature>
<dbReference type="EMBL" id="JBHFEH010000017">
    <property type="protein sequence ID" value="KAL2053999.1"/>
    <property type="molecule type" value="Genomic_DNA"/>
</dbReference>
<proteinExistence type="predicted"/>
<dbReference type="Proteomes" id="UP001590951">
    <property type="component" value="Unassembled WGS sequence"/>
</dbReference>
<evidence type="ECO:0000256" key="1">
    <source>
        <dbReference type="SAM" id="SignalP"/>
    </source>
</evidence>
<evidence type="ECO:0000313" key="3">
    <source>
        <dbReference type="Proteomes" id="UP001590951"/>
    </source>
</evidence>
<dbReference type="PROSITE" id="PS51257">
    <property type="entry name" value="PROKAR_LIPOPROTEIN"/>
    <property type="match status" value="1"/>
</dbReference>
<keyword evidence="3" id="KW-1185">Reference proteome</keyword>
<keyword evidence="1" id="KW-0732">Signal</keyword>
<feature type="signal peptide" evidence="1">
    <location>
        <begin position="1"/>
        <end position="24"/>
    </location>
</feature>
<evidence type="ECO:0000313" key="2">
    <source>
        <dbReference type="EMBL" id="KAL2053999.1"/>
    </source>
</evidence>